<evidence type="ECO:0000313" key="5">
    <source>
        <dbReference type="Proteomes" id="UP000190285"/>
    </source>
</evidence>
<dbReference type="InterPro" id="IPR011004">
    <property type="entry name" value="Trimer_LpxA-like_sf"/>
</dbReference>
<protein>
    <submittedName>
        <fullName evidence="4">UDP-perosamine 4-acetyltransferase</fullName>
    </submittedName>
</protein>
<evidence type="ECO:0000256" key="1">
    <source>
        <dbReference type="PIRSR" id="PIRSR620019-1"/>
    </source>
</evidence>
<dbReference type="STRING" id="36842.SAMN02194393_02314"/>
<name>A0A1T5L1D4_9FIRM</name>
<dbReference type="PANTHER" id="PTHR43300">
    <property type="entry name" value="ACETYLTRANSFERASE"/>
    <property type="match status" value="1"/>
</dbReference>
<evidence type="ECO:0000259" key="3">
    <source>
        <dbReference type="Pfam" id="PF17836"/>
    </source>
</evidence>
<sequence length="209" mass="21939">MKEKVVLIGAGGHAKVIIDILNQNGNYEIIGCLDKSYREKGKILGCDVIGDDSMIPKLYSRGIKKAFVALGDNKLRHRISKNLISRGFSLVNAISEKSYIARSVRLGSGIAVMAGAVINPDTIIGDNVIINTNASIDHDCNIGESCHIAPGANLSGNVSIGAGTFLGTGCKIRDKINIGEWSVVGVGSAVVGDIPSHSLAYGVPARVKN</sequence>
<evidence type="ECO:0000313" key="4">
    <source>
        <dbReference type="EMBL" id="SKC69837.1"/>
    </source>
</evidence>
<dbReference type="Pfam" id="PF17836">
    <property type="entry name" value="PglD_N"/>
    <property type="match status" value="1"/>
</dbReference>
<dbReference type="Gene3D" id="3.40.50.20">
    <property type="match status" value="1"/>
</dbReference>
<evidence type="ECO:0000256" key="2">
    <source>
        <dbReference type="PIRSR" id="PIRSR620019-2"/>
    </source>
</evidence>
<dbReference type="SUPFAM" id="SSF51161">
    <property type="entry name" value="Trimeric LpxA-like enzymes"/>
    <property type="match status" value="1"/>
</dbReference>
<dbReference type="Pfam" id="PF00132">
    <property type="entry name" value="Hexapep"/>
    <property type="match status" value="1"/>
</dbReference>
<feature type="active site" description="Proton acceptor" evidence="1">
    <location>
        <position position="138"/>
    </location>
</feature>
<keyword evidence="5" id="KW-1185">Reference proteome</keyword>
<dbReference type="Gene3D" id="2.160.10.10">
    <property type="entry name" value="Hexapeptide repeat proteins"/>
    <property type="match status" value="1"/>
</dbReference>
<dbReference type="NCBIfam" id="TIGR03570">
    <property type="entry name" value="NeuD_NnaD"/>
    <property type="match status" value="1"/>
</dbReference>
<keyword evidence="4" id="KW-0808">Transferase</keyword>
<feature type="domain" description="PglD N-terminal" evidence="3">
    <location>
        <begin position="4"/>
        <end position="83"/>
    </location>
</feature>
<dbReference type="InterPro" id="IPR041561">
    <property type="entry name" value="PglD_N"/>
</dbReference>
<dbReference type="InterPro" id="IPR001451">
    <property type="entry name" value="Hexapep"/>
</dbReference>
<dbReference type="PANTHER" id="PTHR43300:SF7">
    <property type="entry name" value="UDP-N-ACETYLBACILLOSAMINE N-ACETYLTRANSFERASE"/>
    <property type="match status" value="1"/>
</dbReference>
<reference evidence="4 5" key="1">
    <citation type="submission" date="2017-02" db="EMBL/GenBank/DDBJ databases">
        <authorList>
            <person name="Peterson S.W."/>
        </authorList>
    </citation>
    <scope>NUCLEOTIDE SEQUENCE [LARGE SCALE GENOMIC DNA]</scope>
    <source>
        <strain evidence="4 5">M1</strain>
    </source>
</reference>
<organism evidence="4 5">
    <name type="scientific">Maledivibacter halophilus</name>
    <dbReference type="NCBI Taxonomy" id="36842"/>
    <lineage>
        <taxon>Bacteria</taxon>
        <taxon>Bacillati</taxon>
        <taxon>Bacillota</taxon>
        <taxon>Clostridia</taxon>
        <taxon>Peptostreptococcales</taxon>
        <taxon>Caminicellaceae</taxon>
        <taxon>Maledivibacter</taxon>
    </lineage>
</organism>
<dbReference type="CDD" id="cd03360">
    <property type="entry name" value="LbH_AT_putative"/>
    <property type="match status" value="1"/>
</dbReference>
<feature type="site" description="Increases basicity of active site His" evidence="1">
    <location>
        <position position="139"/>
    </location>
</feature>
<dbReference type="InterPro" id="IPR050179">
    <property type="entry name" value="Trans_hexapeptide_repeat"/>
</dbReference>
<proteinExistence type="predicted"/>
<dbReference type="InterPro" id="IPR020019">
    <property type="entry name" value="AcTrfase_PglD-like"/>
</dbReference>
<dbReference type="GO" id="GO:0016740">
    <property type="term" value="F:transferase activity"/>
    <property type="evidence" value="ECO:0007669"/>
    <property type="project" value="UniProtKB-KW"/>
</dbReference>
<dbReference type="EMBL" id="FUZT01000005">
    <property type="protein sequence ID" value="SKC69837.1"/>
    <property type="molecule type" value="Genomic_DNA"/>
</dbReference>
<dbReference type="OrthoDB" id="9801456at2"/>
<dbReference type="Proteomes" id="UP000190285">
    <property type="component" value="Unassembled WGS sequence"/>
</dbReference>
<accession>A0A1T5L1D4</accession>
<feature type="binding site" evidence="2">
    <location>
        <position position="71"/>
    </location>
    <ligand>
        <name>substrate</name>
    </ligand>
</feature>
<dbReference type="AlphaFoldDB" id="A0A1T5L1D4"/>
<dbReference type="RefSeq" id="WP_079491790.1">
    <property type="nucleotide sequence ID" value="NZ_FUZT01000005.1"/>
</dbReference>
<feature type="binding site" evidence="2">
    <location>
        <position position="147"/>
    </location>
    <ligand>
        <name>acetyl-CoA</name>
        <dbReference type="ChEBI" id="CHEBI:57288"/>
    </ligand>
</feature>
<gene>
    <name evidence="4" type="ORF">SAMN02194393_02314</name>
</gene>